<keyword evidence="4" id="KW-0378">Hydrolase</keyword>
<evidence type="ECO:0000259" key="7">
    <source>
        <dbReference type="Pfam" id="PF08340"/>
    </source>
</evidence>
<evidence type="ECO:0000259" key="6">
    <source>
        <dbReference type="Pfam" id="PF03755"/>
    </source>
</evidence>
<evidence type="ECO:0000256" key="4">
    <source>
        <dbReference type="ARBA" id="ARBA00022801"/>
    </source>
</evidence>
<proteinExistence type="inferred from homology"/>
<dbReference type="PANTHER" id="PTHR30636:SF3">
    <property type="entry name" value="UPF0701 PROTEIN YICC"/>
    <property type="match status" value="1"/>
</dbReference>
<dbReference type="AlphaFoldDB" id="A0A418X1H5"/>
<dbReference type="InterPro" id="IPR013527">
    <property type="entry name" value="YicC-like_N"/>
</dbReference>
<comment type="cofactor">
    <cofactor evidence="1">
        <name>a divalent metal cation</name>
        <dbReference type="ChEBI" id="CHEBI:60240"/>
    </cofactor>
</comment>
<evidence type="ECO:0000313" key="8">
    <source>
        <dbReference type="EMBL" id="RJG06295.1"/>
    </source>
</evidence>
<accession>A0A418X1H5</accession>
<keyword evidence="3" id="KW-0255">Endonuclease</keyword>
<dbReference type="OrthoDB" id="9771229at2"/>
<keyword evidence="2" id="KW-0540">Nuclease</keyword>
<dbReference type="GO" id="GO:0016787">
    <property type="term" value="F:hydrolase activity"/>
    <property type="evidence" value="ECO:0007669"/>
    <property type="project" value="UniProtKB-KW"/>
</dbReference>
<dbReference type="RefSeq" id="WP_119738744.1">
    <property type="nucleotide sequence ID" value="NZ_QYUN01000002.1"/>
</dbReference>
<dbReference type="PANTHER" id="PTHR30636">
    <property type="entry name" value="UPF0701 PROTEIN YICC"/>
    <property type="match status" value="1"/>
</dbReference>
<dbReference type="Proteomes" id="UP000285190">
    <property type="component" value="Unassembled WGS sequence"/>
</dbReference>
<dbReference type="InterPro" id="IPR013551">
    <property type="entry name" value="YicC-like_C"/>
</dbReference>
<dbReference type="NCBIfam" id="TIGR00255">
    <property type="entry name" value="YicC/YloC family endoribonuclease"/>
    <property type="match status" value="1"/>
</dbReference>
<gene>
    <name evidence="8" type="ORF">D3870_09995</name>
</gene>
<dbReference type="Pfam" id="PF03755">
    <property type="entry name" value="YicC-like_N"/>
    <property type="match status" value="1"/>
</dbReference>
<name>A0A418X1H5_9BURK</name>
<organism evidence="8 9">
    <name type="scientific">Noviherbaspirillum cavernae</name>
    <dbReference type="NCBI Taxonomy" id="2320862"/>
    <lineage>
        <taxon>Bacteria</taxon>
        <taxon>Pseudomonadati</taxon>
        <taxon>Pseudomonadota</taxon>
        <taxon>Betaproteobacteria</taxon>
        <taxon>Burkholderiales</taxon>
        <taxon>Oxalobacteraceae</taxon>
        <taxon>Noviherbaspirillum</taxon>
    </lineage>
</organism>
<comment type="caution">
    <text evidence="8">The sequence shown here is derived from an EMBL/GenBank/DDBJ whole genome shotgun (WGS) entry which is preliminary data.</text>
</comment>
<protein>
    <submittedName>
        <fullName evidence="8">YicC family protein</fullName>
    </submittedName>
</protein>
<reference evidence="8 9" key="1">
    <citation type="submission" date="2018-09" db="EMBL/GenBank/DDBJ databases">
        <authorList>
            <person name="Zhu H."/>
        </authorList>
    </citation>
    <scope>NUCLEOTIDE SEQUENCE [LARGE SCALE GENOMIC DNA]</scope>
    <source>
        <strain evidence="8 9">K2R10-39</strain>
    </source>
</reference>
<dbReference type="EMBL" id="QYUN01000002">
    <property type="protein sequence ID" value="RJG06295.1"/>
    <property type="molecule type" value="Genomic_DNA"/>
</dbReference>
<feature type="domain" description="Endoribonuclease YicC-like C-terminal" evidence="7">
    <location>
        <begin position="181"/>
        <end position="299"/>
    </location>
</feature>
<comment type="similarity">
    <text evidence="5">Belongs to the YicC/YloC family.</text>
</comment>
<dbReference type="InterPro" id="IPR005229">
    <property type="entry name" value="YicC/YloC-like"/>
</dbReference>
<dbReference type="GO" id="GO:0004521">
    <property type="term" value="F:RNA endonuclease activity"/>
    <property type="evidence" value="ECO:0007669"/>
    <property type="project" value="InterPro"/>
</dbReference>
<sequence>MTGYSVTSRETTAGTLTIELKSVNSRFLDLQFRINDELRAAEPALREAIMGRASRGKVECRLSFGRKAASGSTQALNMTLLATLTRLQEDVRRQFKDAAAMSVNELLRWPGMLEETEITQETLQADILALAATALDAFVESRTREGAALQAMLLARVDDMEAIVTRITPLVPQAISQFQQKAIERLQEALGLVLQNGASASPVVSREEALERIRQEVTMYGIRIDVAEELSRLSAHLSETRHILKKGGQVGKRLDFMMQELNREANTIGSKAAVKELADASMTMKLLIEQMREQVQNLE</sequence>
<evidence type="ECO:0000256" key="3">
    <source>
        <dbReference type="ARBA" id="ARBA00022759"/>
    </source>
</evidence>
<evidence type="ECO:0000256" key="1">
    <source>
        <dbReference type="ARBA" id="ARBA00001968"/>
    </source>
</evidence>
<feature type="domain" description="Endoribonuclease YicC-like N-terminal" evidence="6">
    <location>
        <begin position="1"/>
        <end position="150"/>
    </location>
</feature>
<evidence type="ECO:0000256" key="5">
    <source>
        <dbReference type="ARBA" id="ARBA00035648"/>
    </source>
</evidence>
<evidence type="ECO:0000256" key="2">
    <source>
        <dbReference type="ARBA" id="ARBA00022722"/>
    </source>
</evidence>
<keyword evidence="9" id="KW-1185">Reference proteome</keyword>
<evidence type="ECO:0000313" key="9">
    <source>
        <dbReference type="Proteomes" id="UP000285190"/>
    </source>
</evidence>
<dbReference type="Pfam" id="PF08340">
    <property type="entry name" value="YicC-like_C"/>
    <property type="match status" value="1"/>
</dbReference>